<evidence type="ECO:0000259" key="6">
    <source>
        <dbReference type="Pfam" id="PF12698"/>
    </source>
</evidence>
<evidence type="ECO:0000256" key="2">
    <source>
        <dbReference type="ARBA" id="ARBA00022692"/>
    </source>
</evidence>
<feature type="transmembrane region" description="Helical" evidence="5">
    <location>
        <begin position="200"/>
        <end position="222"/>
    </location>
</feature>
<keyword evidence="3 5" id="KW-1133">Transmembrane helix</keyword>
<dbReference type="KEGG" id="bcy:Bcer98_0195"/>
<evidence type="ECO:0000256" key="5">
    <source>
        <dbReference type="SAM" id="Phobius"/>
    </source>
</evidence>
<keyword evidence="2 5" id="KW-0812">Transmembrane</keyword>
<dbReference type="eggNOG" id="COG1511">
    <property type="taxonomic scope" value="Bacteria"/>
</dbReference>
<evidence type="ECO:0000313" key="8">
    <source>
        <dbReference type="Proteomes" id="UP000002300"/>
    </source>
</evidence>
<dbReference type="Proteomes" id="UP000002300">
    <property type="component" value="Chromosome"/>
</dbReference>
<dbReference type="EMBL" id="CP000764">
    <property type="protein sequence ID" value="ABS20562.1"/>
    <property type="molecule type" value="Genomic_DNA"/>
</dbReference>
<dbReference type="PANTHER" id="PTHR43077:SF5">
    <property type="entry name" value="PHAGE INFECTION PROTEIN"/>
    <property type="match status" value="1"/>
</dbReference>
<dbReference type="GO" id="GO:0016020">
    <property type="term" value="C:membrane"/>
    <property type="evidence" value="ECO:0007669"/>
    <property type="project" value="UniProtKB-SubCell"/>
</dbReference>
<keyword evidence="4 5" id="KW-0472">Membrane</keyword>
<reference evidence="7 8" key="1">
    <citation type="journal article" date="2008" name="Chem. Biol. Interact.">
        <title>Extending the Bacillus cereus group genomics to putative food-borne pathogens of different toxicity.</title>
        <authorList>
            <person name="Lapidus A."/>
            <person name="Goltsman E."/>
            <person name="Auger S."/>
            <person name="Galleron N."/>
            <person name="Segurens B."/>
            <person name="Dossat C."/>
            <person name="Land M.L."/>
            <person name="Broussolle V."/>
            <person name="Brillard J."/>
            <person name="Guinebretiere M.H."/>
            <person name="Sanchis V."/>
            <person name="Nguen-The C."/>
            <person name="Lereclus D."/>
            <person name="Richardson P."/>
            <person name="Wincker P."/>
            <person name="Weissenbach J."/>
            <person name="Ehrlich S.D."/>
            <person name="Sorokin A."/>
        </authorList>
    </citation>
    <scope>NUCLEOTIDE SEQUENCE [LARGE SCALE GENOMIC DNA]</scope>
    <source>
        <strain evidence="8">DSM 22905 / CIP 110041 / 391-98 / NVH 391-98</strain>
    </source>
</reference>
<dbReference type="Gene3D" id="3.40.1710.10">
    <property type="entry name" value="abc type-2 transporter like domain"/>
    <property type="match status" value="1"/>
</dbReference>
<dbReference type="AlphaFoldDB" id="A7GKA4"/>
<feature type="domain" description="ABC-2 type transporter transmembrane" evidence="6">
    <location>
        <begin position="38"/>
        <end position="372"/>
    </location>
</feature>
<dbReference type="GO" id="GO:0140359">
    <property type="term" value="F:ABC-type transporter activity"/>
    <property type="evidence" value="ECO:0007669"/>
    <property type="project" value="InterPro"/>
</dbReference>
<feature type="transmembrane region" description="Helical" evidence="5">
    <location>
        <begin position="242"/>
        <end position="260"/>
    </location>
</feature>
<dbReference type="PANTHER" id="PTHR43077">
    <property type="entry name" value="TRANSPORT PERMEASE YVFS-RELATED"/>
    <property type="match status" value="1"/>
</dbReference>
<feature type="transmembrane region" description="Helical" evidence="5">
    <location>
        <begin position="272"/>
        <end position="293"/>
    </location>
</feature>
<dbReference type="STRING" id="315749.Bcer98_0195"/>
<dbReference type="Pfam" id="PF12698">
    <property type="entry name" value="ABC2_membrane_3"/>
    <property type="match status" value="1"/>
</dbReference>
<dbReference type="InterPro" id="IPR051328">
    <property type="entry name" value="T7SS_ABC-Transporter"/>
</dbReference>
<protein>
    <submittedName>
        <fullName evidence="7">ABC-2 type transporter</fullName>
    </submittedName>
</protein>
<evidence type="ECO:0000313" key="7">
    <source>
        <dbReference type="EMBL" id="ABS20562.1"/>
    </source>
</evidence>
<proteinExistence type="predicted"/>
<feature type="transmembrane region" description="Helical" evidence="5">
    <location>
        <begin position="331"/>
        <end position="352"/>
    </location>
</feature>
<dbReference type="HOGENOM" id="CLU_055422_0_0_9"/>
<feature type="transmembrane region" description="Helical" evidence="5">
    <location>
        <begin position="27"/>
        <end position="48"/>
    </location>
</feature>
<gene>
    <name evidence="7" type="ordered locus">Bcer98_0195</name>
</gene>
<organism evidence="7 8">
    <name type="scientific">Bacillus cytotoxicus (strain DSM 22905 / CIP 110041 / 391-98 / NVH 391-98)</name>
    <dbReference type="NCBI Taxonomy" id="315749"/>
    <lineage>
        <taxon>Bacteria</taxon>
        <taxon>Bacillati</taxon>
        <taxon>Bacillota</taxon>
        <taxon>Bacilli</taxon>
        <taxon>Bacillales</taxon>
        <taxon>Bacillaceae</taxon>
        <taxon>Bacillus</taxon>
        <taxon>Bacillus cereus group</taxon>
    </lineage>
</organism>
<comment type="subcellular location">
    <subcellularLocation>
        <location evidence="1">Membrane</location>
        <topology evidence="1">Multi-pass membrane protein</topology>
    </subcellularLocation>
</comment>
<feature type="transmembrane region" description="Helical" evidence="5">
    <location>
        <begin position="358"/>
        <end position="382"/>
    </location>
</feature>
<feature type="transmembrane region" description="Helical" evidence="5">
    <location>
        <begin position="299"/>
        <end position="319"/>
    </location>
</feature>
<accession>A7GKA4</accession>
<dbReference type="InterPro" id="IPR013525">
    <property type="entry name" value="ABC2_TM"/>
</dbReference>
<evidence type="ECO:0000256" key="4">
    <source>
        <dbReference type="ARBA" id="ARBA00023136"/>
    </source>
</evidence>
<sequence>MQVCTCLLEGVGKMNTLKQFLRVPGTYIGIGVALAFQLIFFCVWLTAYDGVNERADKLQIAIVNQDTSMGSKIGDGLQKSLPFQVTKEKSMEKAKEEMDQYAYNMIIEIPASFSKDISEKGKTDLNVHINQASSMMAKQMMESIAKQVHSNVNKEITNNKQQAIAGKLQAVGPESIEMLKGLTKESVGLKVHKVNDAKGFSVNMVPLMIVLASFVGAMIMSMELSKVAKQVGRDWRNFLSSQVINGVVSILLACMTIGLMKTFHIGIQETIGNVWIFQTIVFFAFLSLTQMFLTLFGNAGMIFNIISLSLQLVSSGVMVPQAMLSKTYQIIGELFPATYAVKGYFAIIFGGGNLSVNIISLLFIILITQIVALSVVGISFIVKRERAVGKDM</sequence>
<keyword evidence="8" id="KW-1185">Reference proteome</keyword>
<evidence type="ECO:0000256" key="3">
    <source>
        <dbReference type="ARBA" id="ARBA00022989"/>
    </source>
</evidence>
<evidence type="ECO:0000256" key="1">
    <source>
        <dbReference type="ARBA" id="ARBA00004141"/>
    </source>
</evidence>
<name>A7GKA4_BACCN</name>
<dbReference type="TCDB" id="3.A.1.155.8">
    <property type="family name" value="the atp-binding cassette (abc) superfamily"/>
</dbReference>